<accession>A0A7R9F7J1</accession>
<name>A0A7R9F7J1_9NEOP</name>
<dbReference type="EMBL" id="OD569787">
    <property type="protein sequence ID" value="CAD7448275.1"/>
    <property type="molecule type" value="Genomic_DNA"/>
</dbReference>
<dbReference type="AlphaFoldDB" id="A0A7R9F7J1"/>
<gene>
    <name evidence="3" type="ORF">TBIB3V08_LOCUS10562</name>
</gene>
<organism evidence="3">
    <name type="scientific">Timema bartmani</name>
    <dbReference type="NCBI Taxonomy" id="61472"/>
    <lineage>
        <taxon>Eukaryota</taxon>
        <taxon>Metazoa</taxon>
        <taxon>Ecdysozoa</taxon>
        <taxon>Arthropoda</taxon>
        <taxon>Hexapoda</taxon>
        <taxon>Insecta</taxon>
        <taxon>Pterygota</taxon>
        <taxon>Neoptera</taxon>
        <taxon>Polyneoptera</taxon>
        <taxon>Phasmatodea</taxon>
        <taxon>Timematodea</taxon>
        <taxon>Timematoidea</taxon>
        <taxon>Timematidae</taxon>
        <taxon>Timema</taxon>
    </lineage>
</organism>
<proteinExistence type="predicted"/>
<dbReference type="Pfam" id="PF08338">
    <property type="entry name" value="DUF1731"/>
    <property type="match status" value="1"/>
</dbReference>
<evidence type="ECO:0000259" key="2">
    <source>
        <dbReference type="Pfam" id="PF08338"/>
    </source>
</evidence>
<dbReference type="PANTHER" id="PTHR11092:SF0">
    <property type="entry name" value="EPIMERASE FAMILY PROTEIN SDR39U1"/>
    <property type="match status" value="1"/>
</dbReference>
<dbReference type="InterPro" id="IPR010099">
    <property type="entry name" value="SDR39U1"/>
</dbReference>
<evidence type="ECO:0000259" key="1">
    <source>
        <dbReference type="Pfam" id="PF01370"/>
    </source>
</evidence>
<protein>
    <recommendedName>
        <fullName evidence="4">Epimerase family protein SDR39U1</fullName>
    </recommendedName>
</protein>
<feature type="domain" description="NAD-dependent epimerase/dehydratase" evidence="1">
    <location>
        <begin position="8"/>
        <end position="220"/>
    </location>
</feature>
<dbReference type="PANTHER" id="PTHR11092">
    <property type="entry name" value="SUGAR NUCLEOTIDE EPIMERASE RELATED"/>
    <property type="match status" value="1"/>
</dbReference>
<reference evidence="3" key="1">
    <citation type="submission" date="2020-11" db="EMBL/GenBank/DDBJ databases">
        <authorList>
            <person name="Tran Van P."/>
        </authorList>
    </citation>
    <scope>NUCLEOTIDE SEQUENCE</scope>
</reference>
<dbReference type="SUPFAM" id="SSF51735">
    <property type="entry name" value="NAD(P)-binding Rossmann-fold domains"/>
    <property type="match status" value="1"/>
</dbReference>
<dbReference type="Gene3D" id="3.40.50.720">
    <property type="entry name" value="NAD(P)-binding Rossmann-like Domain"/>
    <property type="match status" value="1"/>
</dbReference>
<evidence type="ECO:0000313" key="3">
    <source>
        <dbReference type="EMBL" id="CAD7448275.1"/>
    </source>
</evidence>
<feature type="domain" description="DUF1731" evidence="2">
    <location>
        <begin position="255"/>
        <end position="301"/>
    </location>
</feature>
<dbReference type="InterPro" id="IPR001509">
    <property type="entry name" value="Epimerase_deHydtase"/>
</dbReference>
<dbReference type="InterPro" id="IPR013549">
    <property type="entry name" value="DUF1731"/>
</dbReference>
<dbReference type="InterPro" id="IPR036291">
    <property type="entry name" value="NAD(P)-bd_dom_sf"/>
</dbReference>
<dbReference type="Pfam" id="PF01370">
    <property type="entry name" value="Epimerase"/>
    <property type="match status" value="1"/>
</dbReference>
<dbReference type="CDD" id="cd05242">
    <property type="entry name" value="SDR_a8"/>
    <property type="match status" value="1"/>
</dbReference>
<sequence length="304" mass="33427">MPSISGTVLIGGGSGFIGTALTNLLRTNGYGVTIVSRMPGPQRISWVQLSDLAKFGLPQNVTAVVNLAGQNVLDVTKRWTPGFKQNVWASRINTTSSLAQAIIKAEQKPTVFVTISGVGIYKPSPDREYTEDSLIPEFDFLSKLCHEWEMAARLPQNLGVRQVVIRSGVVLGKNGGMVKQLYIPFYLGLGGPVGSGKQHMPWIHIDDLTNLLMFAIEKKDVEGVLNGVAPEIVTNKEFSQAFGHALWRPALIPLPQFVVNTAFSEERAKIMTEGQRVVPKRTLSYGFHYMYPDIKTACKNIVNQ</sequence>
<dbReference type="NCBIfam" id="TIGR01777">
    <property type="entry name" value="yfcH"/>
    <property type="match status" value="1"/>
</dbReference>
<evidence type="ECO:0008006" key="4">
    <source>
        <dbReference type="Google" id="ProtNLM"/>
    </source>
</evidence>